<evidence type="ECO:0000256" key="4">
    <source>
        <dbReference type="ARBA" id="ARBA00022898"/>
    </source>
</evidence>
<proteinExistence type="inferred from homology"/>
<keyword evidence="4 6" id="KW-0663">Pyridoxal phosphate</keyword>
<keyword evidence="5 7" id="KW-0456">Lyase</keyword>
<dbReference type="InterPro" id="IPR051151">
    <property type="entry name" value="Group_II_Decarboxylase"/>
</dbReference>
<dbReference type="InterPro" id="IPR021115">
    <property type="entry name" value="Pyridoxal-P_BS"/>
</dbReference>
<evidence type="ECO:0000256" key="7">
    <source>
        <dbReference type="RuleBase" id="RU000382"/>
    </source>
</evidence>
<feature type="modified residue" description="N6-(pyridoxal phosphate)lysine" evidence="6">
    <location>
        <position position="237"/>
    </location>
</feature>
<dbReference type="PANTHER" id="PTHR46101">
    <property type="match status" value="1"/>
</dbReference>
<dbReference type="STRING" id="1513793.SAMN06296036_12415"/>
<sequence length="379" mass="42162">MDSILKQQSSLYDQAMSRLDQLYATLERENEASMGYPVTKGFDYSKLYRFLKIPLNNVGDPFQSGTYKVHSHQLEVEVVEFFADLFRAPQDNYWGYVTNGGTEGNLFGVYTARKKYPDGLVYYTDAAHYSIRKNIDILGMESVLVETGADDIIDLAHFEQVVDSSRPAIVVANIGSTMREAKDDIKAIRATLEKRGLKDIYIHSDAALCGAIAPFLKERPHFDFADGCDSIAVSGHKFIGCPMPCGVVVCKIDNVETQSQYVSYIDGFDHTITGSRNGITPVFLWYQLISLGKAGLQERVERCLSHAAYAEARLRALGLDVMRNRDAITVVFPKPSSELISKWQLACQGDIAHLICMPNISLAHIDAFLSDMSRAQPGS</sequence>
<comment type="similarity">
    <text evidence="2 7">Belongs to the group II decarboxylase family.</text>
</comment>
<evidence type="ECO:0000313" key="8">
    <source>
        <dbReference type="EMBL" id="SMF68129.1"/>
    </source>
</evidence>
<dbReference type="AlphaFoldDB" id="A0A1Y6CJX6"/>
<dbReference type="PROSITE" id="PS00392">
    <property type="entry name" value="DDC_GAD_HDC_YDC"/>
    <property type="match status" value="1"/>
</dbReference>
<name>A0A1Y6CJX6_9BACT</name>
<comment type="cofactor">
    <cofactor evidence="1 6 7">
        <name>pyridoxal 5'-phosphate</name>
        <dbReference type="ChEBI" id="CHEBI:597326"/>
    </cofactor>
</comment>
<dbReference type="Proteomes" id="UP000192907">
    <property type="component" value="Unassembled WGS sequence"/>
</dbReference>
<organism evidence="8 9">
    <name type="scientific">Pseudobacteriovorax antillogorgiicola</name>
    <dbReference type="NCBI Taxonomy" id="1513793"/>
    <lineage>
        <taxon>Bacteria</taxon>
        <taxon>Pseudomonadati</taxon>
        <taxon>Bdellovibrionota</taxon>
        <taxon>Oligoflexia</taxon>
        <taxon>Oligoflexales</taxon>
        <taxon>Pseudobacteriovoracaceae</taxon>
        <taxon>Pseudobacteriovorax</taxon>
    </lineage>
</organism>
<dbReference type="GO" id="GO:0030170">
    <property type="term" value="F:pyridoxal phosphate binding"/>
    <property type="evidence" value="ECO:0007669"/>
    <property type="project" value="InterPro"/>
</dbReference>
<dbReference type="Gene3D" id="3.40.640.10">
    <property type="entry name" value="Type I PLP-dependent aspartate aminotransferase-like (Major domain)"/>
    <property type="match status" value="1"/>
</dbReference>
<dbReference type="InterPro" id="IPR015424">
    <property type="entry name" value="PyrdxlP-dep_Trfase"/>
</dbReference>
<dbReference type="SUPFAM" id="SSF53383">
    <property type="entry name" value="PLP-dependent transferases"/>
    <property type="match status" value="1"/>
</dbReference>
<protein>
    <submittedName>
        <fullName evidence="8">L-histidine carboxy-lyase (Histamine-forming)</fullName>
    </submittedName>
</protein>
<dbReference type="OrthoDB" id="9803665at2"/>
<keyword evidence="3" id="KW-0210">Decarboxylase</keyword>
<evidence type="ECO:0000256" key="3">
    <source>
        <dbReference type="ARBA" id="ARBA00022793"/>
    </source>
</evidence>
<dbReference type="EMBL" id="FWZT01000024">
    <property type="protein sequence ID" value="SMF68129.1"/>
    <property type="molecule type" value="Genomic_DNA"/>
</dbReference>
<dbReference type="PANTHER" id="PTHR46101:SF2">
    <property type="entry name" value="SERINE DECARBOXYLASE"/>
    <property type="match status" value="1"/>
</dbReference>
<dbReference type="RefSeq" id="WP_132323802.1">
    <property type="nucleotide sequence ID" value="NZ_FWZT01000024.1"/>
</dbReference>
<keyword evidence="9" id="KW-1185">Reference proteome</keyword>
<evidence type="ECO:0000256" key="1">
    <source>
        <dbReference type="ARBA" id="ARBA00001933"/>
    </source>
</evidence>
<evidence type="ECO:0000256" key="5">
    <source>
        <dbReference type="ARBA" id="ARBA00023239"/>
    </source>
</evidence>
<dbReference type="GO" id="GO:0016831">
    <property type="term" value="F:carboxy-lyase activity"/>
    <property type="evidence" value="ECO:0007669"/>
    <property type="project" value="UniProtKB-KW"/>
</dbReference>
<evidence type="ECO:0000313" key="9">
    <source>
        <dbReference type="Proteomes" id="UP000192907"/>
    </source>
</evidence>
<gene>
    <name evidence="8" type="ORF">SAMN06296036_12415</name>
</gene>
<dbReference type="Pfam" id="PF00282">
    <property type="entry name" value="Pyridoxal_deC"/>
    <property type="match status" value="1"/>
</dbReference>
<dbReference type="NCBIfam" id="NF002748">
    <property type="entry name" value="PRK02769.1"/>
    <property type="match status" value="1"/>
</dbReference>
<reference evidence="9" key="1">
    <citation type="submission" date="2017-04" db="EMBL/GenBank/DDBJ databases">
        <authorList>
            <person name="Varghese N."/>
            <person name="Submissions S."/>
        </authorList>
    </citation>
    <scope>NUCLEOTIDE SEQUENCE [LARGE SCALE GENOMIC DNA]</scope>
    <source>
        <strain evidence="9">RKEM611</strain>
    </source>
</reference>
<evidence type="ECO:0000256" key="2">
    <source>
        <dbReference type="ARBA" id="ARBA00009533"/>
    </source>
</evidence>
<evidence type="ECO:0000256" key="6">
    <source>
        <dbReference type="PIRSR" id="PIRSR602129-50"/>
    </source>
</evidence>
<dbReference type="InterPro" id="IPR015421">
    <property type="entry name" value="PyrdxlP-dep_Trfase_major"/>
</dbReference>
<dbReference type="InterPro" id="IPR002129">
    <property type="entry name" value="PyrdxlP-dep_de-COase"/>
</dbReference>
<dbReference type="GO" id="GO:0019752">
    <property type="term" value="P:carboxylic acid metabolic process"/>
    <property type="evidence" value="ECO:0007669"/>
    <property type="project" value="InterPro"/>
</dbReference>
<accession>A0A1Y6CJX6</accession>